<reference evidence="2 3" key="1">
    <citation type="submission" date="2018-10" db="EMBL/GenBank/DDBJ databases">
        <title>Isolation, diversity and antifungal activity of actinobacteria from wheat.</title>
        <authorList>
            <person name="Han C."/>
        </authorList>
    </citation>
    <scope>NUCLEOTIDE SEQUENCE [LARGE SCALE GENOMIC DNA]</scope>
    <source>
        <strain evidence="2 3">NEAU-YY642</strain>
    </source>
</reference>
<gene>
    <name evidence="2" type="ORF">EBN88_06075</name>
</gene>
<keyword evidence="1" id="KW-0812">Transmembrane</keyword>
<feature type="transmembrane region" description="Helical" evidence="1">
    <location>
        <begin position="84"/>
        <end position="104"/>
    </location>
</feature>
<dbReference type="EMBL" id="RFFJ01000019">
    <property type="protein sequence ID" value="RMI43995.1"/>
    <property type="molecule type" value="Genomic_DNA"/>
</dbReference>
<protein>
    <recommendedName>
        <fullName evidence="4">Integral membrane protein</fullName>
    </recommendedName>
</protein>
<organism evidence="2 3">
    <name type="scientific">Streptomyces triticirhizae</name>
    <dbReference type="NCBI Taxonomy" id="2483353"/>
    <lineage>
        <taxon>Bacteria</taxon>
        <taxon>Bacillati</taxon>
        <taxon>Actinomycetota</taxon>
        <taxon>Actinomycetes</taxon>
        <taxon>Kitasatosporales</taxon>
        <taxon>Streptomycetaceae</taxon>
        <taxon>Streptomyces</taxon>
    </lineage>
</organism>
<evidence type="ECO:0000313" key="2">
    <source>
        <dbReference type="EMBL" id="RMI43995.1"/>
    </source>
</evidence>
<sequence length="137" mass="13310">MAAAGKDAARPRRVAVAAVVCAAQGAVLVGVGLVILVLALTGDPGDPAQAVAGAVTLVALAVLPLVAGHGLWRLRRWSRGPGVMAQLLALPVAFTLLGSGGGWVAAALPLAASALLVLGCVLSPTATEALGVGPRSA</sequence>
<feature type="transmembrane region" description="Helical" evidence="1">
    <location>
        <begin position="14"/>
        <end position="38"/>
    </location>
</feature>
<keyword evidence="1" id="KW-1133">Transmembrane helix</keyword>
<name>A0A3M2M655_9ACTN</name>
<keyword evidence="3" id="KW-1185">Reference proteome</keyword>
<dbReference type="Proteomes" id="UP000278673">
    <property type="component" value="Unassembled WGS sequence"/>
</dbReference>
<feature type="transmembrane region" description="Helical" evidence="1">
    <location>
        <begin position="50"/>
        <end position="72"/>
    </location>
</feature>
<accession>A0A3M2M655</accession>
<comment type="caution">
    <text evidence="2">The sequence shown here is derived from an EMBL/GenBank/DDBJ whole genome shotgun (WGS) entry which is preliminary data.</text>
</comment>
<dbReference type="AlphaFoldDB" id="A0A3M2M655"/>
<evidence type="ECO:0000313" key="3">
    <source>
        <dbReference type="Proteomes" id="UP000278673"/>
    </source>
</evidence>
<proteinExistence type="predicted"/>
<evidence type="ECO:0000256" key="1">
    <source>
        <dbReference type="SAM" id="Phobius"/>
    </source>
</evidence>
<feature type="transmembrane region" description="Helical" evidence="1">
    <location>
        <begin position="110"/>
        <end position="132"/>
    </location>
</feature>
<evidence type="ECO:0008006" key="4">
    <source>
        <dbReference type="Google" id="ProtNLM"/>
    </source>
</evidence>
<keyword evidence="1" id="KW-0472">Membrane</keyword>